<keyword evidence="2" id="KW-1185">Reference proteome</keyword>
<dbReference type="EMBL" id="JAVRFI010000002">
    <property type="protein sequence ID" value="MDT0448065.1"/>
    <property type="molecule type" value="Genomic_DNA"/>
</dbReference>
<protein>
    <submittedName>
        <fullName evidence="1">Uncharacterized protein</fullName>
    </submittedName>
</protein>
<proteinExistence type="predicted"/>
<name>A0ABU2SJV5_9ACTN</name>
<reference evidence="1" key="1">
    <citation type="submission" date="2024-05" db="EMBL/GenBank/DDBJ databases">
        <title>30 novel species of actinomycetes from the DSMZ collection.</title>
        <authorList>
            <person name="Nouioui I."/>
        </authorList>
    </citation>
    <scope>NUCLEOTIDE SEQUENCE</scope>
    <source>
        <strain evidence="1">DSM 40473</strain>
    </source>
</reference>
<dbReference type="RefSeq" id="WP_311607677.1">
    <property type="nucleotide sequence ID" value="NZ_JAVRFI010000002.1"/>
</dbReference>
<organism evidence="1 2">
    <name type="scientific">Streptomyces hesseae</name>
    <dbReference type="NCBI Taxonomy" id="3075519"/>
    <lineage>
        <taxon>Bacteria</taxon>
        <taxon>Bacillati</taxon>
        <taxon>Actinomycetota</taxon>
        <taxon>Actinomycetes</taxon>
        <taxon>Kitasatosporales</taxon>
        <taxon>Streptomycetaceae</taxon>
        <taxon>Streptomyces</taxon>
    </lineage>
</organism>
<comment type="caution">
    <text evidence="1">The sequence shown here is derived from an EMBL/GenBank/DDBJ whole genome shotgun (WGS) entry which is preliminary data.</text>
</comment>
<accession>A0ABU2SJV5</accession>
<evidence type="ECO:0000313" key="2">
    <source>
        <dbReference type="Proteomes" id="UP001180531"/>
    </source>
</evidence>
<evidence type="ECO:0000313" key="1">
    <source>
        <dbReference type="EMBL" id="MDT0448065.1"/>
    </source>
</evidence>
<dbReference type="Proteomes" id="UP001180531">
    <property type="component" value="Unassembled WGS sequence"/>
</dbReference>
<sequence length="267" mass="30678">MSSADIRPLLEHSTIDIGTIVFTERPNDDDVVVIPGDGLRLSSHDQSGYPMVRLEHLSRDPQSTPTGNWDYQRTFTGIVVGGHVSVLSLFGVHFGQLNLPNGRYDLRLLRRRDEAPVQEEEPPQFIDETIEEDELDGPTEDPIEHWLLQFWPNPWLRAIEAGGRTLDNPTVEDLHDLLADMNLRHRFVIFERLDLEPADQHYMQVYLNDDMSYQVEYREGGADQHYQAHVPKPPEMIGPASIAKLMVDWARDQQGWREAVKWVPTPL</sequence>
<gene>
    <name evidence="1" type="ORF">RM609_02975</name>
</gene>